<accession>A0A1P8MQB2</accession>
<dbReference type="Proteomes" id="UP000186336">
    <property type="component" value="Chromosome"/>
</dbReference>
<evidence type="ECO:0000313" key="2">
    <source>
        <dbReference type="Proteomes" id="UP000186336"/>
    </source>
</evidence>
<gene>
    <name evidence="1" type="ORF">BWR18_00045</name>
</gene>
<dbReference type="KEGG" id="tom:BWR18_00045"/>
<organism evidence="1 2">
    <name type="scientific">Tateyamaria omphalii</name>
    <dbReference type="NCBI Taxonomy" id="299262"/>
    <lineage>
        <taxon>Bacteria</taxon>
        <taxon>Pseudomonadati</taxon>
        <taxon>Pseudomonadota</taxon>
        <taxon>Alphaproteobacteria</taxon>
        <taxon>Rhodobacterales</taxon>
        <taxon>Roseobacteraceae</taxon>
        <taxon>Tateyamaria</taxon>
    </lineage>
</organism>
<name>A0A1P8MQB2_9RHOB</name>
<evidence type="ECO:0000313" key="1">
    <source>
        <dbReference type="EMBL" id="APX10267.1"/>
    </source>
</evidence>
<dbReference type="EMBL" id="CP019312">
    <property type="protein sequence ID" value="APX10267.1"/>
    <property type="molecule type" value="Genomic_DNA"/>
</dbReference>
<dbReference type="STRING" id="299262.BWR18_00045"/>
<keyword evidence="2" id="KW-1185">Reference proteome</keyword>
<proteinExistence type="predicted"/>
<dbReference type="AlphaFoldDB" id="A0A1P8MQB2"/>
<sequence length="267" mass="28944">MTSDDVVTIFEDALAKAALDTGLPLVVLVKGARDAPQRFDECPRSQVMVLPIEGRSPGIALQKSLTDILWCSEGDCLWITEPNHQGEPPAGVRACSMKDALATLDKLSHTRRSAAFCGHTPITAEMAHTVLMPLDFGIGSISNSDLLYDHGRCLFDAVLLVEGLMPLAGFGVKSLEKLIAGYAPLVYSLDDEDATAELLATFQQFKAAGARRIITVSLTHDALGMPQFVDKALRSADLSWDYTTWDELIETAGQIARSWPSSARLKI</sequence>
<protein>
    <submittedName>
        <fullName evidence="1">Uncharacterized protein</fullName>
    </submittedName>
</protein>
<reference evidence="1 2" key="1">
    <citation type="submission" date="2017-01" db="EMBL/GenBank/DDBJ databases">
        <title>Complete genome of Tateyamaria omphalii DOK1-4 isolated from seawater in Dokdo.</title>
        <authorList>
            <person name="Kim J.H."/>
            <person name="Chi W.-J."/>
        </authorList>
    </citation>
    <scope>NUCLEOTIDE SEQUENCE [LARGE SCALE GENOMIC DNA]</scope>
    <source>
        <strain evidence="1 2">DOK1-4</strain>
    </source>
</reference>